<proteinExistence type="predicted"/>
<sequence length="488" mass="55949">MLLLECYVECDILGCTCDKKHIRDWMTNLLLLKKYNRLGLVTEFRVVIYNNCELPMRFDRVMSDLAGHLPEVMPNVRSVKFLGRGIFTAETVEYPELNTTDAVLAAKAITKLFPNVTDLRSHVSRIWTPTHNINSLHDDAYPLYEYLLGAYAAQLWHVQMLIPFPPKVTKLFEFLTSVSLNVQHARPREDLPGIPIRRLRIVELFQIDASIPWWMFEVNQNELNFESLDSLLLEFIHEAGNTLEFHGCSIPVCFPRLNNLQVTNSSYVYTDIFGHFKDRDLECLTIMDDPTNFTKIKKSALKRAKVLKIGHPTGTPFVDKYSVDMVEHLYNLPSNAEKAVLGHIQHPLPKMIAWDNLRSLRMSASIADKHGLASLLAQLPLLRFFFMDCFSMSKDDAAVTRFPGQKVMLDKLGQVMDPDDISLVSKTLTHIEFFVQRTFDVHGFCELLARLPNTNYVKINDEVMFLVMDTLEQVLGVKRPILFVPASI</sequence>
<evidence type="ECO:0000313" key="2">
    <source>
        <dbReference type="Proteomes" id="UP001150603"/>
    </source>
</evidence>
<keyword evidence="2" id="KW-1185">Reference proteome</keyword>
<name>A0ACC1JHK0_9FUNG</name>
<evidence type="ECO:0000313" key="1">
    <source>
        <dbReference type="EMBL" id="KAJ1951408.1"/>
    </source>
</evidence>
<protein>
    <submittedName>
        <fullName evidence="1">Uncharacterized protein</fullName>
    </submittedName>
</protein>
<gene>
    <name evidence="1" type="ORF">FBU59_000173</name>
</gene>
<accession>A0ACC1JHK0</accession>
<dbReference type="Proteomes" id="UP001150603">
    <property type="component" value="Unassembled WGS sequence"/>
</dbReference>
<reference evidence="1" key="1">
    <citation type="submission" date="2022-07" db="EMBL/GenBank/DDBJ databases">
        <title>Phylogenomic reconstructions and comparative analyses of Kickxellomycotina fungi.</title>
        <authorList>
            <person name="Reynolds N.K."/>
            <person name="Stajich J.E."/>
            <person name="Barry K."/>
            <person name="Grigoriev I.V."/>
            <person name="Crous P."/>
            <person name="Smith M.E."/>
        </authorList>
    </citation>
    <scope>NUCLEOTIDE SEQUENCE</scope>
    <source>
        <strain evidence="1">NRRL 5244</strain>
    </source>
</reference>
<dbReference type="EMBL" id="JANBPW010000018">
    <property type="protein sequence ID" value="KAJ1951408.1"/>
    <property type="molecule type" value="Genomic_DNA"/>
</dbReference>
<organism evidence="1 2">
    <name type="scientific">Linderina macrospora</name>
    <dbReference type="NCBI Taxonomy" id="4868"/>
    <lineage>
        <taxon>Eukaryota</taxon>
        <taxon>Fungi</taxon>
        <taxon>Fungi incertae sedis</taxon>
        <taxon>Zoopagomycota</taxon>
        <taxon>Kickxellomycotina</taxon>
        <taxon>Kickxellomycetes</taxon>
        <taxon>Kickxellales</taxon>
        <taxon>Kickxellaceae</taxon>
        <taxon>Linderina</taxon>
    </lineage>
</organism>
<comment type="caution">
    <text evidence="1">The sequence shown here is derived from an EMBL/GenBank/DDBJ whole genome shotgun (WGS) entry which is preliminary data.</text>
</comment>